<dbReference type="InterPro" id="IPR010662">
    <property type="entry name" value="RBBP9/YdeN"/>
</dbReference>
<accession>A0AAP2GKU3</accession>
<gene>
    <name evidence="1" type="ORF">KK083_22605</name>
</gene>
<organism evidence="1 2">
    <name type="scientific">Chryseosolibacter histidini</name>
    <dbReference type="NCBI Taxonomy" id="2782349"/>
    <lineage>
        <taxon>Bacteria</taxon>
        <taxon>Pseudomonadati</taxon>
        <taxon>Bacteroidota</taxon>
        <taxon>Cytophagia</taxon>
        <taxon>Cytophagales</taxon>
        <taxon>Chryseotaleaceae</taxon>
        <taxon>Chryseosolibacter</taxon>
    </lineage>
</organism>
<evidence type="ECO:0000313" key="1">
    <source>
        <dbReference type="EMBL" id="MBT1699696.1"/>
    </source>
</evidence>
<protein>
    <submittedName>
        <fullName evidence="1">Alpha/beta hydrolase</fullName>
    </submittedName>
</protein>
<dbReference type="RefSeq" id="WP_254167813.1">
    <property type="nucleotide sequence ID" value="NZ_JAHESF010000028.1"/>
</dbReference>
<comment type="caution">
    <text evidence="1">The sequence shown here is derived from an EMBL/GenBank/DDBJ whole genome shotgun (WGS) entry which is preliminary data.</text>
</comment>
<reference evidence="1 2" key="1">
    <citation type="submission" date="2021-05" db="EMBL/GenBank/DDBJ databases">
        <title>A Polyphasic approach of four new species of the genus Ohtaekwangia: Ohtaekwangia histidinii sp. nov., Ohtaekwangia cretensis sp. nov., Ohtaekwangia indiensis sp. nov., Ohtaekwangia reichenbachii sp. nov. from diverse environment.</title>
        <authorList>
            <person name="Octaviana S."/>
        </authorList>
    </citation>
    <scope>NUCLEOTIDE SEQUENCE [LARGE SCALE GENOMIC DNA]</scope>
    <source>
        <strain evidence="1 2">PWU4</strain>
    </source>
</reference>
<evidence type="ECO:0000313" key="2">
    <source>
        <dbReference type="Proteomes" id="UP001319200"/>
    </source>
</evidence>
<dbReference type="Proteomes" id="UP001319200">
    <property type="component" value="Unassembled WGS sequence"/>
</dbReference>
<dbReference type="SUPFAM" id="SSF53474">
    <property type="entry name" value="alpha/beta-Hydrolases"/>
    <property type="match status" value="1"/>
</dbReference>
<name>A0AAP2GKU3_9BACT</name>
<dbReference type="InterPro" id="IPR029058">
    <property type="entry name" value="AB_hydrolase_fold"/>
</dbReference>
<dbReference type="AlphaFoldDB" id="A0AAP2GKU3"/>
<keyword evidence="1" id="KW-0378">Hydrolase</keyword>
<dbReference type="GO" id="GO:0016787">
    <property type="term" value="F:hydrolase activity"/>
    <property type="evidence" value="ECO:0007669"/>
    <property type="project" value="UniProtKB-KW"/>
</dbReference>
<dbReference type="Pfam" id="PF06821">
    <property type="entry name" value="Ser_hydrolase"/>
    <property type="match status" value="1"/>
</dbReference>
<sequence length="68" mass="7787">MPLERIPFKTITVTSTDDFYVTPERARFFANAWKSELITLENAGHINALSSLGEWSFGLELLQKLDQQ</sequence>
<keyword evidence="2" id="KW-1185">Reference proteome</keyword>
<dbReference type="Gene3D" id="3.40.50.1820">
    <property type="entry name" value="alpha/beta hydrolase"/>
    <property type="match status" value="1"/>
</dbReference>
<proteinExistence type="predicted"/>
<dbReference type="EMBL" id="JAHESF010000028">
    <property type="protein sequence ID" value="MBT1699696.1"/>
    <property type="molecule type" value="Genomic_DNA"/>
</dbReference>